<feature type="chain" id="PRO_5042775174" evidence="1">
    <location>
        <begin position="23"/>
        <end position="267"/>
    </location>
</feature>
<dbReference type="EnsemblMetazoa" id="XM_029487387.1">
    <property type="protein sequence ID" value="XP_029343247.1"/>
    <property type="gene ID" value="LOC100163447"/>
</dbReference>
<dbReference type="OrthoDB" id="6614347at2759"/>
<dbReference type="RefSeq" id="XP_008178174.1">
    <property type="nucleotide sequence ID" value="XM_008179952.1"/>
</dbReference>
<organism evidence="2 3">
    <name type="scientific">Acyrthosiphon pisum</name>
    <name type="common">Pea aphid</name>
    <dbReference type="NCBI Taxonomy" id="7029"/>
    <lineage>
        <taxon>Eukaryota</taxon>
        <taxon>Metazoa</taxon>
        <taxon>Ecdysozoa</taxon>
        <taxon>Arthropoda</taxon>
        <taxon>Hexapoda</taxon>
        <taxon>Insecta</taxon>
        <taxon>Pterygota</taxon>
        <taxon>Neoptera</taxon>
        <taxon>Paraneoptera</taxon>
        <taxon>Hemiptera</taxon>
        <taxon>Sternorrhyncha</taxon>
        <taxon>Aphidomorpha</taxon>
        <taxon>Aphidoidea</taxon>
        <taxon>Aphididae</taxon>
        <taxon>Macrosiphini</taxon>
        <taxon>Acyrthosiphon</taxon>
    </lineage>
</organism>
<reference evidence="2" key="2">
    <citation type="submission" date="2022-06" db="UniProtKB">
        <authorList>
            <consortium name="EnsemblMetazoa"/>
        </authorList>
    </citation>
    <scope>IDENTIFICATION</scope>
</reference>
<keyword evidence="3" id="KW-1185">Reference proteome</keyword>
<evidence type="ECO:0000313" key="3">
    <source>
        <dbReference type="Proteomes" id="UP000007819"/>
    </source>
</evidence>
<evidence type="ECO:0000313" key="2">
    <source>
        <dbReference type="EnsemblMetazoa" id="XP_008178174.1"/>
    </source>
</evidence>
<protein>
    <submittedName>
        <fullName evidence="2">Uncharacterized protein</fullName>
    </submittedName>
</protein>
<dbReference type="EnsemblMetazoa" id="XM_008179952.2">
    <property type="protein sequence ID" value="XP_008178174.1"/>
    <property type="gene ID" value="LOC100163447"/>
</dbReference>
<sequence>MASSSTMIVAVASALCVHTILAYPTSIERVSGDNNYLPLRNSPSRDLDRFIDTFCVEGNRCNLPSGVMAAAAWDSLDRLDGGHTMVAKRSSLDRLNGGHTMAAKRSLDRLNGGHVMVARRSSLDRLNGGHVMVARRSSLDRLNGGHIMVAKRSSLDRLNGGHVMVAKRSQPKRFNDGLTVVTGGPLSVRGQLQSAPQQLQQQPPKYPRTLTRWSEADVQYFNDNDRDDFYSKDGDDYYSKDGSDYYMKDYDGDDCQGCGSSAKAASF</sequence>
<evidence type="ECO:0000256" key="1">
    <source>
        <dbReference type="SAM" id="SignalP"/>
    </source>
</evidence>
<dbReference type="AlphaFoldDB" id="A0A8R1X070"/>
<proteinExistence type="predicted"/>
<reference evidence="3" key="1">
    <citation type="submission" date="2010-06" db="EMBL/GenBank/DDBJ databases">
        <authorList>
            <person name="Jiang H."/>
            <person name="Abraham K."/>
            <person name="Ali S."/>
            <person name="Alsbrooks S.L."/>
            <person name="Anim B.N."/>
            <person name="Anosike U.S."/>
            <person name="Attaway T."/>
            <person name="Bandaranaike D.P."/>
            <person name="Battles P.K."/>
            <person name="Bell S.N."/>
            <person name="Bell A.V."/>
            <person name="Beltran B."/>
            <person name="Bickham C."/>
            <person name="Bustamante Y."/>
            <person name="Caleb T."/>
            <person name="Canada A."/>
            <person name="Cardenas V."/>
            <person name="Carter K."/>
            <person name="Chacko J."/>
            <person name="Chandrabose M.N."/>
            <person name="Chavez D."/>
            <person name="Chavez A."/>
            <person name="Chen L."/>
            <person name="Chu H.-S."/>
            <person name="Claassen K.J."/>
            <person name="Cockrell R."/>
            <person name="Collins M."/>
            <person name="Cooper J.A."/>
            <person name="Cree A."/>
            <person name="Curry S.M."/>
            <person name="Da Y."/>
            <person name="Dao M.D."/>
            <person name="Das B."/>
            <person name="Davila M.-L."/>
            <person name="Davy-Carroll L."/>
            <person name="Denson S."/>
            <person name="Dinh H."/>
            <person name="Ebong V.E."/>
            <person name="Edwards J.R."/>
            <person name="Egan A."/>
            <person name="El-Daye J."/>
            <person name="Escobedo L."/>
            <person name="Fernandez S."/>
            <person name="Fernando P.R."/>
            <person name="Flagg N."/>
            <person name="Forbes L.D."/>
            <person name="Fowler R.G."/>
            <person name="Fu Q."/>
            <person name="Gabisi R.A."/>
            <person name="Ganer J."/>
            <person name="Garbino Pronczuk A."/>
            <person name="Garcia R.M."/>
            <person name="Garner T."/>
            <person name="Garrett T.E."/>
            <person name="Gonzalez D.A."/>
            <person name="Hamid H."/>
            <person name="Hawkins E.S."/>
            <person name="Hirani K."/>
            <person name="Hogues M.E."/>
            <person name="Hollins B."/>
            <person name="Hsiao C.-H."/>
            <person name="Jabil R."/>
            <person name="James M.L."/>
            <person name="Jhangiani S.N."/>
            <person name="Johnson B."/>
            <person name="Johnson Q."/>
            <person name="Joshi V."/>
            <person name="Kalu J.B."/>
            <person name="Kam C."/>
            <person name="Kashfia A."/>
            <person name="Keebler J."/>
            <person name="Kisamo H."/>
            <person name="Kovar C.L."/>
            <person name="Lago L.A."/>
            <person name="Lai C.-Y."/>
            <person name="Laidlaw J."/>
            <person name="Lara F."/>
            <person name="Le T.-K."/>
            <person name="Lee S.L."/>
            <person name="Legall F.H."/>
            <person name="Lemon S.J."/>
            <person name="Lewis L.R."/>
            <person name="Li B."/>
            <person name="Liu Y."/>
            <person name="Liu Y.-S."/>
            <person name="Lopez J."/>
            <person name="Lozado R.J."/>
            <person name="Lu J."/>
            <person name="Madu R.C."/>
            <person name="Maheshwari M."/>
            <person name="Maheshwari R."/>
            <person name="Malloy K."/>
            <person name="Martinez E."/>
            <person name="Mathew T."/>
            <person name="Mercado I.C."/>
            <person name="Mercado C."/>
            <person name="Meyer B."/>
            <person name="Montgomery K."/>
            <person name="Morgan M.B."/>
            <person name="Munidasa M."/>
            <person name="Nazareth L.V."/>
            <person name="Nelson J."/>
            <person name="Ng B.M."/>
            <person name="Nguyen N.B."/>
            <person name="Nguyen P.Q."/>
            <person name="Nguyen T."/>
            <person name="Obregon M."/>
            <person name="Okwuonu G.O."/>
            <person name="Onwere C.G."/>
            <person name="Orozco G."/>
            <person name="Parra A."/>
            <person name="Patel S."/>
            <person name="Patil S."/>
            <person name="Perez A."/>
            <person name="Perez Y."/>
            <person name="Pham C."/>
            <person name="Primus E.L."/>
            <person name="Pu L.-L."/>
            <person name="Puazo M."/>
            <person name="Qin X."/>
            <person name="Quiroz J.B."/>
            <person name="Reese J."/>
            <person name="Richards S."/>
            <person name="Rives C.M."/>
            <person name="Robberts R."/>
            <person name="Ruiz S.J."/>
            <person name="Ruiz M.J."/>
            <person name="Santibanez J."/>
            <person name="Schneider B.W."/>
            <person name="Sisson I."/>
            <person name="Smith M."/>
            <person name="Sodergren E."/>
            <person name="Song X.-Z."/>
            <person name="Song B.B."/>
            <person name="Summersgill H."/>
            <person name="Thelus R."/>
            <person name="Thornton R.D."/>
            <person name="Trejos Z.Y."/>
            <person name="Usmani K."/>
            <person name="Vattathil S."/>
            <person name="Villasana D."/>
            <person name="Walker D.L."/>
            <person name="Wang S."/>
            <person name="Wang K."/>
            <person name="White C.S."/>
            <person name="Williams A.C."/>
            <person name="Williamson J."/>
            <person name="Wilson K."/>
            <person name="Woghiren I.O."/>
            <person name="Woodworth J.R."/>
            <person name="Worley K.C."/>
            <person name="Wright R.A."/>
            <person name="Wu W."/>
            <person name="Young L."/>
            <person name="Zhang L."/>
            <person name="Zhang J."/>
            <person name="Zhu Y."/>
            <person name="Muzny D.M."/>
            <person name="Weinstock G."/>
            <person name="Gibbs R.A."/>
        </authorList>
    </citation>
    <scope>NUCLEOTIDE SEQUENCE [LARGE SCALE GENOMIC DNA]</scope>
    <source>
        <strain evidence="3">LSR1</strain>
    </source>
</reference>
<name>A0A8R1X070_ACYPI</name>
<dbReference type="Proteomes" id="UP000007819">
    <property type="component" value="Chromosome A1"/>
</dbReference>
<feature type="signal peptide" evidence="1">
    <location>
        <begin position="1"/>
        <end position="22"/>
    </location>
</feature>
<accession>A0A8R1X070</accession>
<dbReference type="GeneID" id="100163447"/>
<keyword evidence="1" id="KW-0732">Signal</keyword>